<dbReference type="EMBL" id="LR593886">
    <property type="protein sequence ID" value="VTS01621.1"/>
    <property type="molecule type" value="Genomic_DNA"/>
</dbReference>
<protein>
    <submittedName>
        <fullName evidence="1">Uncharacterized protein</fullName>
    </submittedName>
</protein>
<name>A0A6P2DHZ9_9BACT</name>
<evidence type="ECO:0000313" key="1">
    <source>
        <dbReference type="EMBL" id="VTS01621.1"/>
    </source>
</evidence>
<reference evidence="1 2" key="1">
    <citation type="submission" date="2019-05" db="EMBL/GenBank/DDBJ databases">
        <authorList>
            <consortium name="Science for Life Laboratories"/>
        </authorList>
    </citation>
    <scope>NUCLEOTIDE SEQUENCE [LARGE SCALE GENOMIC DNA]</scope>
    <source>
        <strain evidence="1">Soil9</strain>
    </source>
</reference>
<proteinExistence type="predicted"/>
<dbReference type="KEGG" id="gms:SOIL9_77880"/>
<dbReference type="Gene3D" id="1.10.10.60">
    <property type="entry name" value="Homeodomain-like"/>
    <property type="match status" value="1"/>
</dbReference>
<evidence type="ECO:0000313" key="2">
    <source>
        <dbReference type="Proteomes" id="UP000464178"/>
    </source>
</evidence>
<accession>A0A6P2DHZ9</accession>
<sequence length="200" mass="22551">MPLPKNAQNDKARIDARRAKVATLYLAGKSQQAIACEVGVSQMTVSKDLARLRAAWRESALRDFDAMRGEELARLELIERTAWQAWKNSCRDAETSQVETELRNPGGKASNRNPKVRCSIPVRVTRTRSSRKESGDARFLQQVLQCVELRLKMIDALDPVLVPVPLNNPIINWDEMVGKEIPDTDVEPHKDVAPRRRTIG</sequence>
<gene>
    <name evidence="1" type="ORF">SOIL9_77880</name>
</gene>
<organism evidence="1 2">
    <name type="scientific">Gemmata massiliana</name>
    <dbReference type="NCBI Taxonomy" id="1210884"/>
    <lineage>
        <taxon>Bacteria</taxon>
        <taxon>Pseudomonadati</taxon>
        <taxon>Planctomycetota</taxon>
        <taxon>Planctomycetia</taxon>
        <taxon>Gemmatales</taxon>
        <taxon>Gemmataceae</taxon>
        <taxon>Gemmata</taxon>
    </lineage>
</organism>
<dbReference type="AlphaFoldDB" id="A0A6P2DHZ9"/>
<dbReference type="Proteomes" id="UP000464178">
    <property type="component" value="Chromosome"/>
</dbReference>
<dbReference type="RefSeq" id="WP_162672507.1">
    <property type="nucleotide sequence ID" value="NZ_LR593886.1"/>
</dbReference>
<keyword evidence="2" id="KW-1185">Reference proteome</keyword>